<evidence type="ECO:0000256" key="1">
    <source>
        <dbReference type="ARBA" id="ARBA00022553"/>
    </source>
</evidence>
<dbReference type="PANTHER" id="PTHR44591:SF23">
    <property type="entry name" value="CHEY SUBFAMILY"/>
    <property type="match status" value="1"/>
</dbReference>
<keyword evidence="2" id="KW-0238">DNA-binding</keyword>
<dbReference type="SMART" id="SM00448">
    <property type="entry name" value="REC"/>
    <property type="match status" value="1"/>
</dbReference>
<evidence type="ECO:0000313" key="7">
    <source>
        <dbReference type="Proteomes" id="UP000189670"/>
    </source>
</evidence>
<dbReference type="GO" id="GO:0000160">
    <property type="term" value="P:phosphorelay signal transduction system"/>
    <property type="evidence" value="ECO:0007669"/>
    <property type="project" value="InterPro"/>
</dbReference>
<name>A0A1V1P6Z8_9BACT</name>
<feature type="domain" description="HTH luxR-type" evidence="4">
    <location>
        <begin position="201"/>
        <end position="266"/>
    </location>
</feature>
<dbReference type="InterPro" id="IPR016032">
    <property type="entry name" value="Sig_transdc_resp-reg_C-effctor"/>
</dbReference>
<dbReference type="InterPro" id="IPR001789">
    <property type="entry name" value="Sig_transdc_resp-reg_receiver"/>
</dbReference>
<feature type="domain" description="Response regulatory" evidence="5">
    <location>
        <begin position="8"/>
        <end position="124"/>
    </location>
</feature>
<dbReference type="InterPro" id="IPR000792">
    <property type="entry name" value="Tscrpt_reg_LuxR_C"/>
</dbReference>
<dbReference type="SUPFAM" id="SSF46894">
    <property type="entry name" value="C-terminal effector domain of the bipartite response regulators"/>
    <property type="match status" value="1"/>
</dbReference>
<evidence type="ECO:0000256" key="3">
    <source>
        <dbReference type="PROSITE-ProRule" id="PRU00169"/>
    </source>
</evidence>
<dbReference type="Proteomes" id="UP000189670">
    <property type="component" value="Unassembled WGS sequence"/>
</dbReference>
<dbReference type="Gene3D" id="1.10.10.10">
    <property type="entry name" value="Winged helix-like DNA-binding domain superfamily/Winged helix DNA-binding domain"/>
    <property type="match status" value="1"/>
</dbReference>
<dbReference type="Pfam" id="PF00196">
    <property type="entry name" value="GerE"/>
    <property type="match status" value="1"/>
</dbReference>
<dbReference type="GO" id="GO:0006355">
    <property type="term" value="P:regulation of DNA-templated transcription"/>
    <property type="evidence" value="ECO:0007669"/>
    <property type="project" value="InterPro"/>
</dbReference>
<dbReference type="InterPro" id="IPR036388">
    <property type="entry name" value="WH-like_DNA-bd_sf"/>
</dbReference>
<reference evidence="7" key="1">
    <citation type="submission" date="2012-11" db="EMBL/GenBank/DDBJ databases">
        <authorList>
            <person name="Lucero-Rivera Y.E."/>
            <person name="Tovar-Ramirez D."/>
        </authorList>
    </citation>
    <scope>NUCLEOTIDE SEQUENCE [LARGE SCALE GENOMIC DNA]</scope>
    <source>
        <strain evidence="7">Araruama</strain>
    </source>
</reference>
<dbReference type="Pfam" id="PF00072">
    <property type="entry name" value="Response_reg"/>
    <property type="match status" value="1"/>
</dbReference>
<gene>
    <name evidence="6" type="ORF">OMM_03195</name>
</gene>
<evidence type="ECO:0000259" key="5">
    <source>
        <dbReference type="PROSITE" id="PS50110"/>
    </source>
</evidence>
<dbReference type="SUPFAM" id="SSF52172">
    <property type="entry name" value="CheY-like"/>
    <property type="match status" value="1"/>
</dbReference>
<dbReference type="InterPro" id="IPR050595">
    <property type="entry name" value="Bact_response_regulator"/>
</dbReference>
<comment type="caution">
    <text evidence="6">The sequence shown here is derived from an EMBL/GenBank/DDBJ whole genome shotgun (WGS) entry which is preliminary data.</text>
</comment>
<dbReference type="PROSITE" id="PS00622">
    <property type="entry name" value="HTH_LUXR_1"/>
    <property type="match status" value="1"/>
</dbReference>
<proteinExistence type="predicted"/>
<dbReference type="Gene3D" id="3.40.50.2300">
    <property type="match status" value="1"/>
</dbReference>
<dbReference type="GO" id="GO:0003677">
    <property type="term" value="F:DNA binding"/>
    <property type="evidence" value="ECO:0007669"/>
    <property type="project" value="UniProtKB-KW"/>
</dbReference>
<evidence type="ECO:0000259" key="4">
    <source>
        <dbReference type="PROSITE" id="PS50043"/>
    </source>
</evidence>
<sequence length="266" mass="30227">MNKHPSAKALIIDDNQADLEYLQLILEMHNIAADCINNPHDALNIFDPQKHDIVLIDIQMPEMNGYDFTLKIKDRTEAAGIPIIFISALDQKEHIQKAFSVGAQDYIQKPIVPSEIIARVKARLKQSKDFKQLKKNQTGSNQHVSRKQGKQSSDKFDVALLNENLSRLNLLKKKALPFDQRNKIILAIEKNLKDNTSTFLKRSKKYKLTPSEQQILLLLISGLSSKEIAVSLSVSVHTIKTHRKNIRKKLGVTNQQVNIVDYFLEG</sequence>
<evidence type="ECO:0000313" key="6">
    <source>
        <dbReference type="EMBL" id="ETR70505.1"/>
    </source>
</evidence>
<organism evidence="6 7">
    <name type="scientific">Candidatus Magnetoglobus multicellularis str. Araruama</name>
    <dbReference type="NCBI Taxonomy" id="890399"/>
    <lineage>
        <taxon>Bacteria</taxon>
        <taxon>Pseudomonadati</taxon>
        <taxon>Thermodesulfobacteriota</taxon>
        <taxon>Desulfobacteria</taxon>
        <taxon>Desulfobacterales</taxon>
        <taxon>Desulfobacteraceae</taxon>
        <taxon>Candidatus Magnetoglobus</taxon>
    </lineage>
</organism>
<dbReference type="AlphaFoldDB" id="A0A1V1P6Z8"/>
<dbReference type="InterPro" id="IPR011006">
    <property type="entry name" value="CheY-like_superfamily"/>
</dbReference>
<accession>A0A1V1P6Z8</accession>
<keyword evidence="1 3" id="KW-0597">Phosphoprotein</keyword>
<dbReference type="PANTHER" id="PTHR44591">
    <property type="entry name" value="STRESS RESPONSE REGULATOR PROTEIN 1"/>
    <property type="match status" value="1"/>
</dbReference>
<dbReference type="EMBL" id="ATBP01000414">
    <property type="protein sequence ID" value="ETR70505.1"/>
    <property type="molecule type" value="Genomic_DNA"/>
</dbReference>
<protein>
    <submittedName>
        <fullName evidence="6">Two-component response regulator</fullName>
    </submittedName>
</protein>
<feature type="modified residue" description="4-aspartylphosphate" evidence="3">
    <location>
        <position position="57"/>
    </location>
</feature>
<evidence type="ECO:0000256" key="2">
    <source>
        <dbReference type="ARBA" id="ARBA00023125"/>
    </source>
</evidence>
<dbReference type="PRINTS" id="PR00038">
    <property type="entry name" value="HTHLUXR"/>
</dbReference>
<dbReference type="PROSITE" id="PS50043">
    <property type="entry name" value="HTH_LUXR_2"/>
    <property type="match status" value="1"/>
</dbReference>
<dbReference type="SMART" id="SM00421">
    <property type="entry name" value="HTH_LUXR"/>
    <property type="match status" value="1"/>
</dbReference>
<dbReference type="PROSITE" id="PS50110">
    <property type="entry name" value="RESPONSE_REGULATORY"/>
    <property type="match status" value="1"/>
</dbReference>